<organism evidence="1 2">
    <name type="scientific">Pseudocercospora musae</name>
    <dbReference type="NCBI Taxonomy" id="113226"/>
    <lineage>
        <taxon>Eukaryota</taxon>
        <taxon>Fungi</taxon>
        <taxon>Dikarya</taxon>
        <taxon>Ascomycota</taxon>
        <taxon>Pezizomycotina</taxon>
        <taxon>Dothideomycetes</taxon>
        <taxon>Dothideomycetidae</taxon>
        <taxon>Mycosphaerellales</taxon>
        <taxon>Mycosphaerellaceae</taxon>
        <taxon>Pseudocercospora</taxon>
    </lineage>
</organism>
<dbReference type="Proteomes" id="UP000073492">
    <property type="component" value="Unassembled WGS sequence"/>
</dbReference>
<reference evidence="1 2" key="1">
    <citation type="submission" date="2015-07" db="EMBL/GenBank/DDBJ databases">
        <title>Comparative genomics of the Sigatoka disease complex on banana suggests a link between parallel evolutionary changes in Pseudocercospora fijiensis and Pseudocercospora eumusae and increased virulence on the banana host.</title>
        <authorList>
            <person name="Chang T.-C."/>
            <person name="Salvucci A."/>
            <person name="Crous P.W."/>
            <person name="Stergiopoulos I."/>
        </authorList>
    </citation>
    <scope>NUCLEOTIDE SEQUENCE [LARGE SCALE GENOMIC DNA]</scope>
    <source>
        <strain evidence="1 2">CBS 116634</strain>
    </source>
</reference>
<protein>
    <submittedName>
        <fullName evidence="1">Uncharacterized protein</fullName>
    </submittedName>
</protein>
<dbReference type="AlphaFoldDB" id="A0A139IPH8"/>
<accession>A0A139IPH8</accession>
<name>A0A139IPH8_9PEZI</name>
<evidence type="ECO:0000313" key="2">
    <source>
        <dbReference type="Proteomes" id="UP000073492"/>
    </source>
</evidence>
<keyword evidence="2" id="KW-1185">Reference proteome</keyword>
<evidence type="ECO:0000313" key="1">
    <source>
        <dbReference type="EMBL" id="KXT16510.1"/>
    </source>
</evidence>
<dbReference type="OrthoDB" id="3800738at2759"/>
<dbReference type="EMBL" id="LFZO01000035">
    <property type="protein sequence ID" value="KXT16510.1"/>
    <property type="molecule type" value="Genomic_DNA"/>
</dbReference>
<sequence>MEASSPTPSRMFGFFINPPLCLNTTQHQYGTLLLSQRACKAFQDVIVGSPKLRQKLFFTPPAGNSARDPAGMVSA</sequence>
<comment type="caution">
    <text evidence="1">The sequence shown here is derived from an EMBL/GenBank/DDBJ whole genome shotgun (WGS) entry which is preliminary data.</text>
</comment>
<gene>
    <name evidence="1" type="ORF">AC579_1335</name>
</gene>
<proteinExistence type="predicted"/>